<feature type="domain" description="Nudix hydrolase" evidence="4">
    <location>
        <begin position="45"/>
        <end position="172"/>
    </location>
</feature>
<reference evidence="6" key="1">
    <citation type="submission" date="2016-10" db="EMBL/GenBank/DDBJ databases">
        <authorList>
            <person name="Varghese N."/>
            <person name="Submissions S."/>
        </authorList>
    </citation>
    <scope>NUCLEOTIDE SEQUENCE [LARGE SCALE GENOMIC DNA]</scope>
    <source>
        <strain evidence="6">DSM 43163</strain>
    </source>
</reference>
<evidence type="ECO:0000256" key="2">
    <source>
        <dbReference type="ARBA" id="ARBA00022801"/>
    </source>
</evidence>
<sequence>MDSPDQHVEKIVAERLLYTGRTIKVFELKVETKPGVYENLEIVEKAGDSVAILPVDDSGNVHIIKEYYAAADSRLYSLPKGTIEAGESPQEAARREMQEEVGLAGDLTPLAVFDLSPGYLRQRTSIFLARNLRHVPVGGDEVTFIAPVSIPYDQAIAMALSGEITEARLVAALFLAQPHLKRARALPSKIE</sequence>
<dbReference type="EMBL" id="FNVO01000023">
    <property type="protein sequence ID" value="SEG89408.1"/>
    <property type="molecule type" value="Genomic_DNA"/>
</dbReference>
<keyword evidence="2 3" id="KW-0378">Hydrolase</keyword>
<proteinExistence type="inferred from homology"/>
<organism evidence="5 6">
    <name type="scientific">Thermomonospora echinospora</name>
    <dbReference type="NCBI Taxonomy" id="1992"/>
    <lineage>
        <taxon>Bacteria</taxon>
        <taxon>Bacillati</taxon>
        <taxon>Actinomycetota</taxon>
        <taxon>Actinomycetes</taxon>
        <taxon>Streptosporangiales</taxon>
        <taxon>Thermomonosporaceae</taxon>
        <taxon>Thermomonospora</taxon>
    </lineage>
</organism>
<evidence type="ECO:0000256" key="3">
    <source>
        <dbReference type="RuleBase" id="RU003476"/>
    </source>
</evidence>
<dbReference type="GO" id="GO:0006753">
    <property type="term" value="P:nucleoside phosphate metabolic process"/>
    <property type="evidence" value="ECO:0007669"/>
    <property type="project" value="TreeGrafter"/>
</dbReference>
<dbReference type="Pfam" id="PF00293">
    <property type="entry name" value="NUDIX"/>
    <property type="match status" value="1"/>
</dbReference>
<dbReference type="Proteomes" id="UP000236723">
    <property type="component" value="Unassembled WGS sequence"/>
</dbReference>
<dbReference type="Gene3D" id="3.90.79.10">
    <property type="entry name" value="Nucleoside Triphosphate Pyrophosphohydrolase"/>
    <property type="match status" value="1"/>
</dbReference>
<dbReference type="SUPFAM" id="SSF55811">
    <property type="entry name" value="Nudix"/>
    <property type="match status" value="1"/>
</dbReference>
<dbReference type="InterPro" id="IPR020476">
    <property type="entry name" value="Nudix_hydrolase"/>
</dbReference>
<evidence type="ECO:0000256" key="1">
    <source>
        <dbReference type="ARBA" id="ARBA00005582"/>
    </source>
</evidence>
<dbReference type="PANTHER" id="PTHR11839">
    <property type="entry name" value="UDP/ADP-SUGAR PYROPHOSPHATASE"/>
    <property type="match status" value="1"/>
</dbReference>
<protein>
    <submittedName>
        <fullName evidence="5">ADP-ribose pyrophosphatase</fullName>
    </submittedName>
</protein>
<dbReference type="GO" id="GO:0019693">
    <property type="term" value="P:ribose phosphate metabolic process"/>
    <property type="evidence" value="ECO:0007669"/>
    <property type="project" value="TreeGrafter"/>
</dbReference>
<comment type="similarity">
    <text evidence="1 3">Belongs to the Nudix hydrolase family.</text>
</comment>
<dbReference type="GO" id="GO:0019144">
    <property type="term" value="F:ADP-sugar diphosphatase activity"/>
    <property type="evidence" value="ECO:0007669"/>
    <property type="project" value="TreeGrafter"/>
</dbReference>
<dbReference type="GO" id="GO:0005829">
    <property type="term" value="C:cytosol"/>
    <property type="evidence" value="ECO:0007669"/>
    <property type="project" value="TreeGrafter"/>
</dbReference>
<evidence type="ECO:0000313" key="5">
    <source>
        <dbReference type="EMBL" id="SEG89408.1"/>
    </source>
</evidence>
<evidence type="ECO:0000259" key="4">
    <source>
        <dbReference type="PROSITE" id="PS51462"/>
    </source>
</evidence>
<dbReference type="InterPro" id="IPR000086">
    <property type="entry name" value="NUDIX_hydrolase_dom"/>
</dbReference>
<keyword evidence="6" id="KW-1185">Reference proteome</keyword>
<dbReference type="PROSITE" id="PS00893">
    <property type="entry name" value="NUDIX_BOX"/>
    <property type="match status" value="1"/>
</dbReference>
<gene>
    <name evidence="5" type="ORF">SAMN04489712_12386</name>
</gene>
<dbReference type="PROSITE" id="PS51462">
    <property type="entry name" value="NUDIX"/>
    <property type="match status" value="1"/>
</dbReference>
<dbReference type="RefSeq" id="WP_103943753.1">
    <property type="nucleotide sequence ID" value="NZ_FNVO01000023.1"/>
</dbReference>
<dbReference type="InterPro" id="IPR015797">
    <property type="entry name" value="NUDIX_hydrolase-like_dom_sf"/>
</dbReference>
<accession>A0A1H6DVX6</accession>
<name>A0A1H6DVX6_9ACTN</name>
<dbReference type="AlphaFoldDB" id="A0A1H6DVX6"/>
<dbReference type="InterPro" id="IPR020084">
    <property type="entry name" value="NUDIX_hydrolase_CS"/>
</dbReference>
<dbReference type="PRINTS" id="PR00502">
    <property type="entry name" value="NUDIXFAMILY"/>
</dbReference>
<dbReference type="OrthoDB" id="9804442at2"/>
<evidence type="ECO:0000313" key="6">
    <source>
        <dbReference type="Proteomes" id="UP000236723"/>
    </source>
</evidence>
<dbReference type="PANTHER" id="PTHR11839:SF12">
    <property type="entry name" value="ADP COMPOUNDS HYDROLASE NUDE"/>
    <property type="match status" value="1"/>
</dbReference>